<dbReference type="PROSITE" id="PS51450">
    <property type="entry name" value="LRR"/>
    <property type="match status" value="3"/>
</dbReference>
<dbReference type="InterPro" id="IPR000372">
    <property type="entry name" value="LRRNT"/>
</dbReference>
<dbReference type="InterPro" id="IPR001611">
    <property type="entry name" value="Leu-rich_rpt"/>
</dbReference>
<reference evidence="14" key="1">
    <citation type="journal article" date="2021" name="Cell">
        <title>Tracing the genetic footprints of vertebrate landing in non-teleost ray-finned fishes.</title>
        <authorList>
            <person name="Bi X."/>
            <person name="Wang K."/>
            <person name="Yang L."/>
            <person name="Pan H."/>
            <person name="Jiang H."/>
            <person name="Wei Q."/>
            <person name="Fang M."/>
            <person name="Yu H."/>
            <person name="Zhu C."/>
            <person name="Cai Y."/>
            <person name="He Y."/>
            <person name="Gan X."/>
            <person name="Zeng H."/>
            <person name="Yu D."/>
            <person name="Zhu Y."/>
            <person name="Jiang H."/>
            <person name="Qiu Q."/>
            <person name="Yang H."/>
            <person name="Zhang Y.E."/>
            <person name="Wang W."/>
            <person name="Zhu M."/>
            <person name="He S."/>
            <person name="Zhang G."/>
        </authorList>
    </citation>
    <scope>NUCLEOTIDE SEQUENCE</scope>
    <source>
        <strain evidence="14">Allg_001</strain>
    </source>
</reference>
<keyword evidence="8" id="KW-1015">Disulfide bond</keyword>
<dbReference type="PROSITE" id="PS50835">
    <property type="entry name" value="IG_LIKE"/>
    <property type="match status" value="1"/>
</dbReference>
<dbReference type="SMART" id="SM00082">
    <property type="entry name" value="LRRCT"/>
    <property type="match status" value="1"/>
</dbReference>
<evidence type="ECO:0000256" key="11">
    <source>
        <dbReference type="SAM" id="MobiDB-lite"/>
    </source>
</evidence>
<dbReference type="SMART" id="SM00013">
    <property type="entry name" value="LRRNT"/>
    <property type="match status" value="1"/>
</dbReference>
<dbReference type="InterPro" id="IPR032675">
    <property type="entry name" value="LRR_dom_sf"/>
</dbReference>
<dbReference type="InterPro" id="IPR013098">
    <property type="entry name" value="Ig_I-set"/>
</dbReference>
<dbReference type="InterPro" id="IPR003598">
    <property type="entry name" value="Ig_sub2"/>
</dbReference>
<evidence type="ECO:0000256" key="2">
    <source>
        <dbReference type="ARBA" id="ARBA00022614"/>
    </source>
</evidence>
<dbReference type="Proteomes" id="UP000736164">
    <property type="component" value="Unassembled WGS sequence"/>
</dbReference>
<evidence type="ECO:0000259" key="13">
    <source>
        <dbReference type="PROSITE" id="PS50835"/>
    </source>
</evidence>
<feature type="non-terminal residue" evidence="14">
    <location>
        <position position="967"/>
    </location>
</feature>
<dbReference type="InterPro" id="IPR007110">
    <property type="entry name" value="Ig-like_dom"/>
</dbReference>
<dbReference type="SUPFAM" id="SSF48726">
    <property type="entry name" value="Immunoglobulin"/>
    <property type="match status" value="1"/>
</dbReference>
<keyword evidence="2" id="KW-0433">Leucine-rich repeat</keyword>
<evidence type="ECO:0000313" key="15">
    <source>
        <dbReference type="Proteomes" id="UP000736164"/>
    </source>
</evidence>
<organism evidence="14 15">
    <name type="scientific">Atractosteus spatula</name>
    <name type="common">Alligator gar</name>
    <name type="synonym">Lepisosteus spatula</name>
    <dbReference type="NCBI Taxonomy" id="7917"/>
    <lineage>
        <taxon>Eukaryota</taxon>
        <taxon>Metazoa</taxon>
        <taxon>Chordata</taxon>
        <taxon>Craniata</taxon>
        <taxon>Vertebrata</taxon>
        <taxon>Euteleostomi</taxon>
        <taxon>Actinopterygii</taxon>
        <taxon>Neopterygii</taxon>
        <taxon>Holostei</taxon>
        <taxon>Semionotiformes</taxon>
        <taxon>Lepisosteidae</taxon>
        <taxon>Atractosteus</taxon>
    </lineage>
</organism>
<evidence type="ECO:0000256" key="6">
    <source>
        <dbReference type="ARBA" id="ARBA00022989"/>
    </source>
</evidence>
<keyword evidence="9" id="KW-0325">Glycoprotein</keyword>
<dbReference type="FunFam" id="2.60.40.10:FF:000076">
    <property type="entry name" value="Leucine-rich repeat and Ig domain-containing 4"/>
    <property type="match status" value="1"/>
</dbReference>
<evidence type="ECO:0000256" key="12">
    <source>
        <dbReference type="SAM" id="Phobius"/>
    </source>
</evidence>
<name>A0A8J7P4T9_ATRSP</name>
<evidence type="ECO:0000256" key="7">
    <source>
        <dbReference type="ARBA" id="ARBA00023136"/>
    </source>
</evidence>
<dbReference type="PANTHER" id="PTHR24369">
    <property type="entry name" value="ANTIGEN BSP, PUTATIVE-RELATED"/>
    <property type="match status" value="1"/>
</dbReference>
<dbReference type="Pfam" id="PF13855">
    <property type="entry name" value="LRR_8"/>
    <property type="match status" value="3"/>
</dbReference>
<accession>A0A8J7P4T9</accession>
<keyword evidence="6 12" id="KW-1133">Transmembrane helix</keyword>
<dbReference type="SUPFAM" id="SSF52058">
    <property type="entry name" value="L domain-like"/>
    <property type="match status" value="1"/>
</dbReference>
<dbReference type="SMART" id="SM00408">
    <property type="entry name" value="IGc2"/>
    <property type="match status" value="1"/>
</dbReference>
<dbReference type="InterPro" id="IPR000483">
    <property type="entry name" value="Cys-rich_flank_reg_C"/>
</dbReference>
<feature type="non-terminal residue" evidence="14">
    <location>
        <position position="1"/>
    </location>
</feature>
<evidence type="ECO:0000256" key="5">
    <source>
        <dbReference type="ARBA" id="ARBA00022737"/>
    </source>
</evidence>
<dbReference type="SMART" id="SM00369">
    <property type="entry name" value="LRR_TYP"/>
    <property type="match status" value="11"/>
</dbReference>
<dbReference type="PANTHER" id="PTHR24369:SF207">
    <property type="entry name" value="LEUCINE RICH REPEAT AND IG DOMAIN CONTAINING 3"/>
    <property type="match status" value="1"/>
</dbReference>
<dbReference type="InterPro" id="IPR003599">
    <property type="entry name" value="Ig_sub"/>
</dbReference>
<dbReference type="EMBL" id="JAAWVO010062597">
    <property type="protein sequence ID" value="MBN3323026.1"/>
    <property type="molecule type" value="Genomic_DNA"/>
</dbReference>
<protein>
    <submittedName>
        <fullName evidence="14">LIGO3 protein</fullName>
    </submittedName>
</protein>
<dbReference type="GO" id="GO:0005886">
    <property type="term" value="C:plasma membrane"/>
    <property type="evidence" value="ECO:0007669"/>
    <property type="project" value="TreeGrafter"/>
</dbReference>
<evidence type="ECO:0000313" key="14">
    <source>
        <dbReference type="EMBL" id="MBN3323026.1"/>
    </source>
</evidence>
<gene>
    <name evidence="14" type="primary">Lingo3</name>
    <name evidence="14" type="ORF">GTO95_0013606</name>
</gene>
<dbReference type="InterPro" id="IPR003591">
    <property type="entry name" value="Leu-rich_rpt_typical-subtyp"/>
</dbReference>
<dbReference type="InterPro" id="IPR013783">
    <property type="entry name" value="Ig-like_fold"/>
</dbReference>
<feature type="region of interest" description="Disordered" evidence="11">
    <location>
        <begin position="99"/>
        <end position="171"/>
    </location>
</feature>
<evidence type="ECO:0000256" key="4">
    <source>
        <dbReference type="ARBA" id="ARBA00022729"/>
    </source>
</evidence>
<dbReference type="AlphaFoldDB" id="A0A8J7P4T9"/>
<comment type="caution">
    <text evidence="14">The sequence shown here is derived from an EMBL/GenBank/DDBJ whole genome shotgun (WGS) entry which is preliminary data.</text>
</comment>
<feature type="transmembrane region" description="Helical" evidence="12">
    <location>
        <begin position="902"/>
        <end position="927"/>
    </location>
</feature>
<keyword evidence="4" id="KW-0732">Signal</keyword>
<dbReference type="FunFam" id="3.80.10.10:FF:000014">
    <property type="entry name" value="Leucine-rich repeat and immunoglobulin-like domain-containing nogo receptor-interacting protein 1"/>
    <property type="match status" value="1"/>
</dbReference>
<keyword evidence="15" id="KW-1185">Reference proteome</keyword>
<evidence type="ECO:0000256" key="1">
    <source>
        <dbReference type="ARBA" id="ARBA00004479"/>
    </source>
</evidence>
<keyword evidence="7 12" id="KW-0472">Membrane</keyword>
<dbReference type="SMART" id="SM00409">
    <property type="entry name" value="IG"/>
    <property type="match status" value="1"/>
</dbReference>
<sequence length="967" mass="106408">DKAAPKGIGLLASVLGHLLKLWPVSLVVRALRSLSWLSRPAGSGVAAETSSPSPGRFCRSGRKRLRRITRLLLAFTPLRLQSALGYPVCTSIGCSVSEEVRSSPTKPCGKGCKRKQEDVEEEEQQSWVEALTQELGEDDSQADPDYEPSSQGETDSEENRTHNDTESDIEVETCDGVTMIKELPQVLYLATRWQCSLPSGSWRDDGSFSSPGGRLVMLAFPGQLQDLMVKVLMEGLDESVLSDRAASTPHRGCHPSLLDETMVCLWCESALGHGHIPEGRQHWGWAGNGLAVVLLNPKSLSSCFAGLDLAPLIHRPLGRLEQWAQISGLPFQAMTLLSDPDAPGMGPGVWLSDPAPETRRGSMAGPPGPCWLGLCLVLMAAVASLCQGCPPRCDCVPQLKSVACHRKRLSAIPEGIPTETRLLDLSRNRLRCVASGDLAPYPRLEEVDLSENIISVLEPGAFASLLSLRVLRLRSNQLKLVPMGAFSRLSNLTTLDLSENKIVILLDYTFQDLRNLRHLEVGDNDLVYISHKAFSGLLGLEELAIERCNLTAISGQSLSYLRNLVTLRLRHLSIPSLEDQNFRKLAGLRGLEIDNWPLLEYISPLSFQGLNLSWLSITNTNITSVPSASFRNLAHLTCLNLSYNPISVLEPWAFRDLVRLKELHLVSTSLVSVEPHALGGLRQIRVLNLSNNYLVTLEESSFHSVNSLETLRVDNNPLSCDCRLLWILQRRKTLNFDGRTPVCAGPAEVQGNTLSTFSDSALFDYFTCQKPKIRDRKLQHVTAREGQVVSFLCRAEGEPVPAIMWISPQRRKITTKSGGRVTVLPGGTLEIRYAQVQDSGTYICIASNAGGNDTYFATLTVKGQPLDAALFANRTLYAGDFNETSLNDTRVFLKFTLDLKTILVSTAMGCITFLGVVLFCFLLLFVWSRGRGQHKNNFSVEYSFRKVDGPTTSGGQGGARKFNMKMI</sequence>
<proteinExistence type="predicted"/>
<dbReference type="Pfam" id="PF07679">
    <property type="entry name" value="I-set"/>
    <property type="match status" value="1"/>
</dbReference>
<dbReference type="Gene3D" id="3.80.10.10">
    <property type="entry name" value="Ribonuclease Inhibitor"/>
    <property type="match status" value="1"/>
</dbReference>
<dbReference type="Gene3D" id="2.60.40.10">
    <property type="entry name" value="Immunoglobulins"/>
    <property type="match status" value="1"/>
</dbReference>
<evidence type="ECO:0000256" key="8">
    <source>
        <dbReference type="ARBA" id="ARBA00023157"/>
    </source>
</evidence>
<feature type="compositionally biased region" description="Acidic residues" evidence="11">
    <location>
        <begin position="135"/>
        <end position="146"/>
    </location>
</feature>
<keyword evidence="3 12" id="KW-0812">Transmembrane</keyword>
<keyword evidence="5" id="KW-0677">Repeat</keyword>
<evidence type="ECO:0000256" key="10">
    <source>
        <dbReference type="ARBA" id="ARBA00023319"/>
    </source>
</evidence>
<evidence type="ECO:0000256" key="9">
    <source>
        <dbReference type="ARBA" id="ARBA00023180"/>
    </source>
</evidence>
<dbReference type="InterPro" id="IPR050541">
    <property type="entry name" value="LRR_TM_domain-containing"/>
</dbReference>
<dbReference type="InterPro" id="IPR036179">
    <property type="entry name" value="Ig-like_dom_sf"/>
</dbReference>
<evidence type="ECO:0000256" key="3">
    <source>
        <dbReference type="ARBA" id="ARBA00022692"/>
    </source>
</evidence>
<comment type="subcellular location">
    <subcellularLocation>
        <location evidence="1">Membrane</location>
        <topology evidence="1">Single-pass type I membrane protein</topology>
    </subcellularLocation>
</comment>
<feature type="domain" description="Ig-like" evidence="13">
    <location>
        <begin position="771"/>
        <end position="860"/>
    </location>
</feature>
<keyword evidence="10" id="KW-0393">Immunoglobulin domain</keyword>